<gene>
    <name evidence="1" type="ORF">C6H66_11860</name>
</gene>
<organism evidence="1 2">
    <name type="scientific">Photorhabdus hindustanensis</name>
    <dbReference type="NCBI Taxonomy" id="2918802"/>
    <lineage>
        <taxon>Bacteria</taxon>
        <taxon>Pseudomonadati</taxon>
        <taxon>Pseudomonadota</taxon>
        <taxon>Gammaproteobacteria</taxon>
        <taxon>Enterobacterales</taxon>
        <taxon>Morganellaceae</taxon>
        <taxon>Photorhabdus</taxon>
    </lineage>
</organism>
<dbReference type="AlphaFoldDB" id="A0A2S8Q0Z2"/>
<comment type="caution">
    <text evidence="1">The sequence shown here is derived from an EMBL/GenBank/DDBJ whole genome shotgun (WGS) entry which is preliminary data.</text>
</comment>
<name>A0A2S8Q0Z2_9GAMM</name>
<reference evidence="1 2" key="1">
    <citation type="submission" date="2018-02" db="EMBL/GenBank/DDBJ databases">
        <title>Five New Genomes of Indian Photorhabdus Isolates TSA.</title>
        <authorList>
            <person name="Dubay B."/>
            <person name="Somvanshi V.S."/>
        </authorList>
    </citation>
    <scope>NUCLEOTIDE SEQUENCE [LARGE SCALE GENOMIC DNA]</scope>
    <source>
        <strain evidence="1 2">H1</strain>
    </source>
</reference>
<evidence type="ECO:0000313" key="1">
    <source>
        <dbReference type="EMBL" id="PQQ25494.1"/>
    </source>
</evidence>
<protein>
    <submittedName>
        <fullName evidence="1">Uncharacterized protein</fullName>
    </submittedName>
</protein>
<proteinExistence type="predicted"/>
<accession>A0A2S8Q0Z2</accession>
<keyword evidence="2" id="KW-1185">Reference proteome</keyword>
<evidence type="ECO:0000313" key="2">
    <source>
        <dbReference type="Proteomes" id="UP000239550"/>
    </source>
</evidence>
<sequence length="59" mass="6998">MIKQCVIELRYCINSFSEQKCGQQSQHCRLDIRVQMPEDSVWNLKQKELQEEIEGIGEK</sequence>
<dbReference type="EMBL" id="PUWT01000029">
    <property type="protein sequence ID" value="PQQ25494.1"/>
    <property type="molecule type" value="Genomic_DNA"/>
</dbReference>
<dbReference type="Proteomes" id="UP000239550">
    <property type="component" value="Unassembled WGS sequence"/>
</dbReference>
<dbReference type="RefSeq" id="WP_105395693.1">
    <property type="nucleotide sequence ID" value="NZ_CAWNTA010000084.1"/>
</dbReference>